<dbReference type="InterPro" id="IPR050546">
    <property type="entry name" value="Glycosyl_Hydrlase_16"/>
</dbReference>
<evidence type="ECO:0000313" key="5">
    <source>
        <dbReference type="EMBL" id="GAA3818581.1"/>
    </source>
</evidence>
<evidence type="ECO:0000256" key="3">
    <source>
        <dbReference type="SAM" id="SignalP"/>
    </source>
</evidence>
<evidence type="ECO:0000256" key="1">
    <source>
        <dbReference type="ARBA" id="ARBA00006865"/>
    </source>
</evidence>
<keyword evidence="3" id="KW-0732">Signal</keyword>
<dbReference type="InterPro" id="IPR000757">
    <property type="entry name" value="Beta-glucanase-like"/>
</dbReference>
<dbReference type="PROSITE" id="PS51762">
    <property type="entry name" value="GH16_2"/>
    <property type="match status" value="1"/>
</dbReference>
<name>A0ABP7IHR5_9ACTN</name>
<dbReference type="InterPro" id="IPR013320">
    <property type="entry name" value="ConA-like_dom_sf"/>
</dbReference>
<accession>A0ABP7IHR5</accession>
<evidence type="ECO:0000256" key="2">
    <source>
        <dbReference type="SAM" id="MobiDB-lite"/>
    </source>
</evidence>
<dbReference type="RefSeq" id="WP_344774988.1">
    <property type="nucleotide sequence ID" value="NZ_BAABAH010000006.1"/>
</dbReference>
<feature type="compositionally biased region" description="Basic and acidic residues" evidence="2">
    <location>
        <begin position="64"/>
        <end position="77"/>
    </location>
</feature>
<dbReference type="SUPFAM" id="SSF49899">
    <property type="entry name" value="Concanavalin A-like lectins/glucanases"/>
    <property type="match status" value="1"/>
</dbReference>
<feature type="signal peptide" evidence="3">
    <location>
        <begin position="1"/>
        <end position="22"/>
    </location>
</feature>
<dbReference type="PANTHER" id="PTHR10963">
    <property type="entry name" value="GLYCOSYL HYDROLASE-RELATED"/>
    <property type="match status" value="1"/>
</dbReference>
<feature type="domain" description="GH16" evidence="4">
    <location>
        <begin position="96"/>
        <end position="344"/>
    </location>
</feature>
<dbReference type="CDD" id="cd08023">
    <property type="entry name" value="GH16_laminarinase_like"/>
    <property type="match status" value="1"/>
</dbReference>
<evidence type="ECO:0000259" key="4">
    <source>
        <dbReference type="PROSITE" id="PS51762"/>
    </source>
</evidence>
<comment type="caution">
    <text evidence="5">The sequence shown here is derived from an EMBL/GenBank/DDBJ whole genome shotgun (WGS) entry which is preliminary data.</text>
</comment>
<dbReference type="PANTHER" id="PTHR10963:SF55">
    <property type="entry name" value="GLYCOSIDE HYDROLASE FAMILY 16 PROTEIN"/>
    <property type="match status" value="1"/>
</dbReference>
<organism evidence="5 6">
    <name type="scientific">Nocardioides panacisoli</name>
    <dbReference type="NCBI Taxonomy" id="627624"/>
    <lineage>
        <taxon>Bacteria</taxon>
        <taxon>Bacillati</taxon>
        <taxon>Actinomycetota</taxon>
        <taxon>Actinomycetes</taxon>
        <taxon>Propionibacteriales</taxon>
        <taxon>Nocardioidaceae</taxon>
        <taxon>Nocardioides</taxon>
    </lineage>
</organism>
<gene>
    <name evidence="5" type="ORF">GCM10022242_20500</name>
</gene>
<keyword evidence="6" id="KW-1185">Reference proteome</keyword>
<comment type="similarity">
    <text evidence="1">Belongs to the glycosyl hydrolase 16 family.</text>
</comment>
<protein>
    <recommendedName>
        <fullName evidence="4">GH16 domain-containing protein</fullName>
    </recommendedName>
</protein>
<reference evidence="6" key="1">
    <citation type="journal article" date="2019" name="Int. J. Syst. Evol. Microbiol.">
        <title>The Global Catalogue of Microorganisms (GCM) 10K type strain sequencing project: providing services to taxonomists for standard genome sequencing and annotation.</title>
        <authorList>
            <consortium name="The Broad Institute Genomics Platform"/>
            <consortium name="The Broad Institute Genome Sequencing Center for Infectious Disease"/>
            <person name="Wu L."/>
            <person name="Ma J."/>
        </authorList>
    </citation>
    <scope>NUCLEOTIDE SEQUENCE [LARGE SCALE GENOMIC DNA]</scope>
    <source>
        <strain evidence="6">JCM 16953</strain>
    </source>
</reference>
<feature type="chain" id="PRO_5045355762" description="GH16 domain-containing protein" evidence="3">
    <location>
        <begin position="23"/>
        <end position="344"/>
    </location>
</feature>
<dbReference type="Gene3D" id="2.60.120.200">
    <property type="match status" value="1"/>
</dbReference>
<dbReference type="Proteomes" id="UP001501821">
    <property type="component" value="Unassembled WGS sequence"/>
</dbReference>
<sequence length="344" mass="37375">MRPHHRDRVRGWLLALSSAVLAAGITAVALRDVDGGLAGDEAGASSGKDGPSTDPPADPFDPTAAKERAGRHDGLDLDELRGVDAASRACLLGRPADTVRPDAPAESRHWRPDLNDDFDRIDSRWWTVRDHTLLDHDDAYLLAGNVTTRGGDLAISARREAAGGRDFTSGYVATDGKYSLPPTFQVQVRAKVPTRPGLWAAPLWLRPTDGSGGEIDLAETTHQPGERPTVHHSIHTSYGPDQQVAARRYPFAGIGDRTGTGWHTYVLRKTPGLMVMWVDGEVEAAFCTGSPGWYDSYYDVGKRWNLRINLQVGGWGGAPRADDDWSGDRATLLVDSVTTWVPAR</sequence>
<evidence type="ECO:0000313" key="6">
    <source>
        <dbReference type="Proteomes" id="UP001501821"/>
    </source>
</evidence>
<proteinExistence type="inferred from homology"/>
<dbReference type="EMBL" id="BAABAH010000006">
    <property type="protein sequence ID" value="GAA3818581.1"/>
    <property type="molecule type" value="Genomic_DNA"/>
</dbReference>
<feature type="region of interest" description="Disordered" evidence="2">
    <location>
        <begin position="40"/>
        <end position="77"/>
    </location>
</feature>